<keyword evidence="10 16" id="KW-1133">Transmembrane helix</keyword>
<evidence type="ECO:0000256" key="12">
    <source>
        <dbReference type="ARBA" id="ARBA00023306"/>
    </source>
</evidence>
<keyword evidence="6 16" id="KW-0808">Transferase</keyword>
<organism evidence="17 18">
    <name type="scientific">Marinospirillum insulare</name>
    <dbReference type="NCBI Taxonomy" id="217169"/>
    <lineage>
        <taxon>Bacteria</taxon>
        <taxon>Pseudomonadati</taxon>
        <taxon>Pseudomonadota</taxon>
        <taxon>Gammaproteobacteria</taxon>
        <taxon>Oceanospirillales</taxon>
        <taxon>Oceanospirillaceae</taxon>
        <taxon>Marinospirillum</taxon>
    </lineage>
</organism>
<comment type="catalytic activity">
    <reaction evidence="15 16">
        <text>[GlcNAc-(1-&gt;4)-Mur2Ac(oyl-L-Ala-gamma-D-Glu-L-Lys-D-Ala-D-Ala)](n)-di-trans,octa-cis-undecaprenyl diphosphate + beta-D-GlcNAc-(1-&gt;4)-Mur2Ac(oyl-L-Ala-gamma-D-Glu-L-Lys-D-Ala-D-Ala)-di-trans,octa-cis-undecaprenyl diphosphate = [GlcNAc-(1-&gt;4)-Mur2Ac(oyl-L-Ala-gamma-D-Glu-L-Lys-D-Ala-D-Ala)](n+1)-di-trans,octa-cis-undecaprenyl diphosphate + di-trans,octa-cis-undecaprenyl diphosphate + H(+)</text>
        <dbReference type="Rhea" id="RHEA:23708"/>
        <dbReference type="Rhea" id="RHEA-COMP:9602"/>
        <dbReference type="Rhea" id="RHEA-COMP:9603"/>
        <dbReference type="ChEBI" id="CHEBI:15378"/>
        <dbReference type="ChEBI" id="CHEBI:58405"/>
        <dbReference type="ChEBI" id="CHEBI:60033"/>
        <dbReference type="ChEBI" id="CHEBI:78435"/>
        <dbReference type="EC" id="2.4.99.28"/>
    </reaction>
</comment>
<proteinExistence type="inferred from homology"/>
<accession>A0ABQ5ZSN8</accession>
<evidence type="ECO:0000256" key="13">
    <source>
        <dbReference type="ARBA" id="ARBA00023316"/>
    </source>
</evidence>
<feature type="transmembrane region" description="Helical" evidence="16">
    <location>
        <begin position="287"/>
        <end position="312"/>
    </location>
</feature>
<protein>
    <recommendedName>
        <fullName evidence="16">Probable peptidoglycan glycosyltransferase FtsW</fullName>
        <shortName evidence="16">PGT</shortName>
        <ecNumber evidence="16">2.4.99.28</ecNumber>
    </recommendedName>
    <alternativeName>
        <fullName evidence="16">Cell division protein FtsW</fullName>
    </alternativeName>
    <alternativeName>
        <fullName evidence="16">Cell wall polymerase</fullName>
    </alternativeName>
    <alternativeName>
        <fullName evidence="16">Peptidoglycan polymerase</fullName>
        <shortName evidence="16">PG polymerase</shortName>
    </alternativeName>
</protein>
<evidence type="ECO:0000256" key="5">
    <source>
        <dbReference type="ARBA" id="ARBA00022676"/>
    </source>
</evidence>
<dbReference type="RefSeq" id="WP_245597803.1">
    <property type="nucleotide sequence ID" value="NZ_BSOR01000011.1"/>
</dbReference>
<dbReference type="Pfam" id="PF01098">
    <property type="entry name" value="FTSW_RODA_SPOVE"/>
    <property type="match status" value="1"/>
</dbReference>
<evidence type="ECO:0000256" key="8">
    <source>
        <dbReference type="ARBA" id="ARBA00022960"/>
    </source>
</evidence>
<keyword evidence="4 16" id="KW-0132">Cell division</keyword>
<evidence type="ECO:0000256" key="3">
    <source>
        <dbReference type="ARBA" id="ARBA00022475"/>
    </source>
</evidence>
<dbReference type="EC" id="2.4.99.28" evidence="16"/>
<evidence type="ECO:0000256" key="2">
    <source>
        <dbReference type="ARBA" id="ARBA00004752"/>
    </source>
</evidence>
<evidence type="ECO:0000256" key="10">
    <source>
        <dbReference type="ARBA" id="ARBA00022989"/>
    </source>
</evidence>
<comment type="caution">
    <text evidence="17">The sequence shown here is derived from an EMBL/GenBank/DDBJ whole genome shotgun (WGS) entry which is preliminary data.</text>
</comment>
<dbReference type="NCBIfam" id="TIGR02614">
    <property type="entry name" value="ftsW"/>
    <property type="match status" value="1"/>
</dbReference>
<evidence type="ECO:0000256" key="6">
    <source>
        <dbReference type="ARBA" id="ARBA00022679"/>
    </source>
</evidence>
<dbReference type="Proteomes" id="UP001156682">
    <property type="component" value="Unassembled WGS sequence"/>
</dbReference>
<dbReference type="EMBL" id="BSOR01000011">
    <property type="protein sequence ID" value="GLR63145.1"/>
    <property type="molecule type" value="Genomic_DNA"/>
</dbReference>
<dbReference type="InterPro" id="IPR018365">
    <property type="entry name" value="Cell_cycle_FtsW-rel_CS"/>
</dbReference>
<feature type="transmembrane region" description="Helical" evidence="16">
    <location>
        <begin position="133"/>
        <end position="154"/>
    </location>
</feature>
<evidence type="ECO:0000256" key="4">
    <source>
        <dbReference type="ARBA" id="ARBA00022618"/>
    </source>
</evidence>
<dbReference type="PANTHER" id="PTHR30474:SF2">
    <property type="entry name" value="PEPTIDOGLYCAN GLYCOSYLTRANSFERASE FTSW-RELATED"/>
    <property type="match status" value="1"/>
</dbReference>
<dbReference type="HAMAP" id="MF_00913">
    <property type="entry name" value="PGT_FtsW_proteobact"/>
    <property type="match status" value="1"/>
</dbReference>
<evidence type="ECO:0000256" key="7">
    <source>
        <dbReference type="ARBA" id="ARBA00022692"/>
    </source>
</evidence>
<dbReference type="InterPro" id="IPR001182">
    <property type="entry name" value="FtsW/RodA"/>
</dbReference>
<dbReference type="PANTHER" id="PTHR30474">
    <property type="entry name" value="CELL CYCLE PROTEIN"/>
    <property type="match status" value="1"/>
</dbReference>
<comment type="similarity">
    <text evidence="14 16">Belongs to the SEDS family. FtsW subfamily.</text>
</comment>
<keyword evidence="16" id="KW-0997">Cell inner membrane</keyword>
<evidence type="ECO:0000313" key="17">
    <source>
        <dbReference type="EMBL" id="GLR63145.1"/>
    </source>
</evidence>
<feature type="transmembrane region" description="Helical" evidence="16">
    <location>
        <begin position="189"/>
        <end position="206"/>
    </location>
</feature>
<feature type="transmembrane region" description="Helical" evidence="16">
    <location>
        <begin position="103"/>
        <end position="121"/>
    </location>
</feature>
<comment type="function">
    <text evidence="16">Peptidoglycan polymerase that is essential for cell division.</text>
</comment>
<feature type="transmembrane region" description="Helical" evidence="16">
    <location>
        <begin position="72"/>
        <end position="91"/>
    </location>
</feature>
<keyword evidence="9 16" id="KW-0573">Peptidoglycan synthesis</keyword>
<evidence type="ECO:0000313" key="18">
    <source>
        <dbReference type="Proteomes" id="UP001156682"/>
    </source>
</evidence>
<comment type="pathway">
    <text evidence="2 16">Cell wall biogenesis; peptidoglycan biosynthesis.</text>
</comment>
<evidence type="ECO:0000256" key="1">
    <source>
        <dbReference type="ARBA" id="ARBA00004651"/>
    </source>
</evidence>
<keyword evidence="11 16" id="KW-0472">Membrane</keyword>
<keyword evidence="18" id="KW-1185">Reference proteome</keyword>
<feature type="transmembrane region" description="Helical" evidence="16">
    <location>
        <begin position="166"/>
        <end position="183"/>
    </location>
</feature>
<evidence type="ECO:0000256" key="11">
    <source>
        <dbReference type="ARBA" id="ARBA00023136"/>
    </source>
</evidence>
<keyword evidence="8 16" id="KW-0133">Cell shape</keyword>
<dbReference type="PROSITE" id="PS00428">
    <property type="entry name" value="FTSW_RODA_SPOVE"/>
    <property type="match status" value="1"/>
</dbReference>
<keyword evidence="13 16" id="KW-0961">Cell wall biogenesis/degradation</keyword>
<feature type="transmembrane region" description="Helical" evidence="16">
    <location>
        <begin position="33"/>
        <end position="52"/>
    </location>
</feature>
<evidence type="ECO:0000256" key="16">
    <source>
        <dbReference type="HAMAP-Rule" id="MF_00913"/>
    </source>
</evidence>
<name>A0ABQ5ZSN8_9GAMM</name>
<evidence type="ECO:0000256" key="14">
    <source>
        <dbReference type="ARBA" id="ARBA00038053"/>
    </source>
</evidence>
<feature type="transmembrane region" description="Helical" evidence="16">
    <location>
        <begin position="324"/>
        <end position="345"/>
    </location>
</feature>
<keyword evidence="7 16" id="KW-0812">Transmembrane</keyword>
<dbReference type="InterPro" id="IPR013437">
    <property type="entry name" value="FtsW"/>
</dbReference>
<keyword evidence="12 16" id="KW-0131">Cell cycle</keyword>
<sequence>MRIRPTQLKSYLPTFSYVKKQCRLLHQSSTHRFDGWLVFSSLALLTLGWLMVSSASVAVAEFWTGNPQHFAIRQGVFAVLGLLATFFVSQVSMTFSQQNGHRFLFLAFALLILVLLVGREVNGSTRWINFGLFNLQTSEIAKICFTIYMASYLTRQLQAVRETLSGFIRPLLLMVAYGSLLIWQPDFGSLVVVMAAVMGMVFLAGVKFRHFFLVLIAAFAALTFIAILEPYRLQRLTTFTDPWSHQFNSGYQLTQALIAFGRGHWVGLGLGNSVQKLFYLPEAHTDFIFSIIAEELGLIGGLITLGLFTLFISRIFLIARQCELLGQFFSAYLCYGLGIIFTTQILVNLGVNMGVLPTKGLTLPFISYGGSSLISSGIMLGLIFRADSERRKLAALEQEDE</sequence>
<feature type="transmembrane region" description="Helical" evidence="16">
    <location>
        <begin position="365"/>
        <end position="384"/>
    </location>
</feature>
<evidence type="ECO:0000256" key="15">
    <source>
        <dbReference type="ARBA" id="ARBA00049902"/>
    </source>
</evidence>
<keyword evidence="5 16" id="KW-0328">Glycosyltransferase</keyword>
<feature type="transmembrane region" description="Helical" evidence="16">
    <location>
        <begin position="211"/>
        <end position="228"/>
    </location>
</feature>
<reference evidence="18" key="1">
    <citation type="journal article" date="2019" name="Int. J. Syst. Evol. Microbiol.">
        <title>The Global Catalogue of Microorganisms (GCM) 10K type strain sequencing project: providing services to taxonomists for standard genome sequencing and annotation.</title>
        <authorList>
            <consortium name="The Broad Institute Genomics Platform"/>
            <consortium name="The Broad Institute Genome Sequencing Center for Infectious Disease"/>
            <person name="Wu L."/>
            <person name="Ma J."/>
        </authorList>
    </citation>
    <scope>NUCLEOTIDE SEQUENCE [LARGE SCALE GENOMIC DNA]</scope>
    <source>
        <strain evidence="18">NBRC 100033</strain>
    </source>
</reference>
<evidence type="ECO:0000256" key="9">
    <source>
        <dbReference type="ARBA" id="ARBA00022984"/>
    </source>
</evidence>
<gene>
    <name evidence="16 17" type="primary">ftsW</name>
    <name evidence="17" type="ORF">GCM10007878_05800</name>
</gene>
<keyword evidence="3 16" id="KW-1003">Cell membrane</keyword>
<comment type="subcellular location">
    <subcellularLocation>
        <location evidence="16">Cell inner membrane</location>
        <topology evidence="16">Multi-pass membrane protein</topology>
    </subcellularLocation>
    <subcellularLocation>
        <location evidence="1">Cell membrane</location>
        <topology evidence="1">Multi-pass membrane protein</topology>
    </subcellularLocation>
    <text evidence="16">Localizes to the division septum.</text>
</comment>